<reference evidence="2" key="1">
    <citation type="submission" date="2022-11" db="UniProtKB">
        <authorList>
            <consortium name="WormBaseParasite"/>
        </authorList>
    </citation>
    <scope>IDENTIFICATION</scope>
</reference>
<accession>A0AC35FJ65</accession>
<name>A0AC35FJ65_9BILA</name>
<proteinExistence type="predicted"/>
<dbReference type="WBParaSite" id="PS1159_v2.g18113.t1">
    <property type="protein sequence ID" value="PS1159_v2.g18113.t1"/>
    <property type="gene ID" value="PS1159_v2.g18113"/>
</dbReference>
<sequence length="307" mass="34952">MDDNIAYSKIVSECLKTSSESLAEIKKFKDFVKETSVKAKDGISFFDVKNHEMLSYLTDLSYLMAKMSVGESIENDPSIDRLIKLRVILEKMKPIESKLRPQVDRLIGAKSAKTGEVSSRARPDQFIVDDNEDGETEDDDEEEKKPKKYVPPKIHAVQYEGDEQEKEIKRLERAKKRAIQSSLVRDLHAQYSEAPEEIFDESRAKESRTEKERRQYEEANFVRLQVNKKEQANEKRRKNMDDLDTLLHFGDYMADGEKKKGGIKRRHSSVGGGGKHKGGAKKFKKSSGGKKSGGKKGGGKRKSFKKK</sequence>
<organism evidence="1 2">
    <name type="scientific">Panagrolaimus sp. PS1159</name>
    <dbReference type="NCBI Taxonomy" id="55785"/>
    <lineage>
        <taxon>Eukaryota</taxon>
        <taxon>Metazoa</taxon>
        <taxon>Ecdysozoa</taxon>
        <taxon>Nematoda</taxon>
        <taxon>Chromadorea</taxon>
        <taxon>Rhabditida</taxon>
        <taxon>Tylenchina</taxon>
        <taxon>Panagrolaimomorpha</taxon>
        <taxon>Panagrolaimoidea</taxon>
        <taxon>Panagrolaimidae</taxon>
        <taxon>Panagrolaimus</taxon>
    </lineage>
</organism>
<dbReference type="Proteomes" id="UP000887580">
    <property type="component" value="Unplaced"/>
</dbReference>
<protein>
    <submittedName>
        <fullName evidence="2">Neuroguidin</fullName>
    </submittedName>
</protein>
<evidence type="ECO:0000313" key="1">
    <source>
        <dbReference type="Proteomes" id="UP000887580"/>
    </source>
</evidence>
<evidence type="ECO:0000313" key="2">
    <source>
        <dbReference type="WBParaSite" id="PS1159_v2.g18113.t1"/>
    </source>
</evidence>